<keyword evidence="1" id="KW-1133">Transmembrane helix</keyword>
<feature type="transmembrane region" description="Helical" evidence="1">
    <location>
        <begin position="158"/>
        <end position="179"/>
    </location>
</feature>
<dbReference type="GO" id="GO:0008381">
    <property type="term" value="F:mechanosensitive monoatomic ion channel activity"/>
    <property type="evidence" value="ECO:0007669"/>
    <property type="project" value="InterPro"/>
</dbReference>
<accession>A0A1G2TW78</accession>
<comment type="caution">
    <text evidence="2">The sequence shown here is derived from an EMBL/GenBank/DDBJ whole genome shotgun (WGS) entry which is preliminary data.</text>
</comment>
<evidence type="ECO:0000256" key="1">
    <source>
        <dbReference type="SAM" id="Phobius"/>
    </source>
</evidence>
<reference evidence="2 3" key="1">
    <citation type="journal article" date="2016" name="Nat. Commun.">
        <title>Thousands of microbial genomes shed light on interconnected biogeochemical processes in an aquifer system.</title>
        <authorList>
            <person name="Anantharaman K."/>
            <person name="Brown C.T."/>
            <person name="Hug L.A."/>
            <person name="Sharon I."/>
            <person name="Castelle C.J."/>
            <person name="Probst A.J."/>
            <person name="Thomas B.C."/>
            <person name="Singh A."/>
            <person name="Wilkins M.J."/>
            <person name="Karaoz U."/>
            <person name="Brodie E.L."/>
            <person name="Williams K.H."/>
            <person name="Hubbard S.S."/>
            <person name="Banfield J.F."/>
        </authorList>
    </citation>
    <scope>NUCLEOTIDE SEQUENCE [LARGE SCALE GENOMIC DNA]</scope>
</reference>
<name>A0A1G2TW78_9BACT</name>
<feature type="transmembrane region" description="Helical" evidence="1">
    <location>
        <begin position="83"/>
        <end position="104"/>
    </location>
</feature>
<organism evidence="2 3">
    <name type="scientific">Candidatus Zambryskibacteria bacterium RIFCSPLOWO2_01_FULL_39_39</name>
    <dbReference type="NCBI Taxonomy" id="1802758"/>
    <lineage>
        <taxon>Bacteria</taxon>
        <taxon>Candidatus Zambryskiibacteriota</taxon>
    </lineage>
</organism>
<dbReference type="InterPro" id="IPR008910">
    <property type="entry name" value="MSC_TM_helix"/>
</dbReference>
<dbReference type="Pfam" id="PF05552">
    <property type="entry name" value="MS_channel_1st_1"/>
    <property type="match status" value="2"/>
</dbReference>
<gene>
    <name evidence="2" type="ORF">A3A96_02685</name>
</gene>
<keyword evidence="1" id="KW-0472">Membrane</keyword>
<feature type="transmembrane region" description="Helical" evidence="1">
    <location>
        <begin position="116"/>
        <end position="137"/>
    </location>
</feature>
<dbReference type="InterPro" id="IPR045275">
    <property type="entry name" value="MscS_archaea/bacteria_type"/>
</dbReference>
<feature type="transmembrane region" description="Helical" evidence="1">
    <location>
        <begin position="17"/>
        <end position="41"/>
    </location>
</feature>
<evidence type="ECO:0000313" key="2">
    <source>
        <dbReference type="EMBL" id="OHB01556.1"/>
    </source>
</evidence>
<evidence type="ECO:0000313" key="3">
    <source>
        <dbReference type="Proteomes" id="UP000177707"/>
    </source>
</evidence>
<keyword evidence="1" id="KW-0812">Transmembrane</keyword>
<dbReference type="Gene3D" id="1.10.287.1260">
    <property type="match status" value="2"/>
</dbReference>
<dbReference type="PANTHER" id="PTHR30221">
    <property type="entry name" value="SMALL-CONDUCTANCE MECHANOSENSITIVE CHANNEL"/>
    <property type="match status" value="1"/>
</dbReference>
<dbReference type="AlphaFoldDB" id="A0A1G2TW78"/>
<evidence type="ECO:0008006" key="4">
    <source>
        <dbReference type="Google" id="ProtNLM"/>
    </source>
</evidence>
<protein>
    <recommendedName>
        <fullName evidence="4">Small-conductance mechanosensitive ion channel</fullName>
    </recommendedName>
</protein>
<proteinExistence type="predicted"/>
<feature type="transmembrane region" description="Helical" evidence="1">
    <location>
        <begin position="185"/>
        <end position="207"/>
    </location>
</feature>
<dbReference type="PANTHER" id="PTHR30221:SF1">
    <property type="entry name" value="SMALL-CONDUCTANCE MECHANOSENSITIVE CHANNEL"/>
    <property type="match status" value="1"/>
</dbReference>
<sequence>MTIATWGDVLSLSFKNLWLGVVGFVPNLVVAIVIVLLGWGIGSLLGRVVSQIIKAIKIDEALRRAGVEDFLNKGGINLNSGSFLGGLVRWFVILVFLIGAFEILQLSQVTMFLRDIINYLPQVIVAVLILIAAGLVADAMKKVVLSSAMSAEVSSAGFLATVTKWVIWIFAILVALSQLGIATGFVQTIFTGLVVALSLGLGLAFGLGGQEAASRVIEKMSKEMSSKK</sequence>
<dbReference type="EMBL" id="MHWB01000011">
    <property type="protein sequence ID" value="OHB01556.1"/>
    <property type="molecule type" value="Genomic_DNA"/>
</dbReference>
<dbReference type="Proteomes" id="UP000177707">
    <property type="component" value="Unassembled WGS sequence"/>
</dbReference>